<feature type="compositionally biased region" description="Polar residues" evidence="1">
    <location>
        <begin position="9"/>
        <end position="28"/>
    </location>
</feature>
<dbReference type="WBParaSite" id="L893_g2733.t1">
    <property type="protein sequence ID" value="L893_g2733.t1"/>
    <property type="gene ID" value="L893_g2733"/>
</dbReference>
<evidence type="ECO:0000313" key="3">
    <source>
        <dbReference type="WBParaSite" id="L893_g2733.t1"/>
    </source>
</evidence>
<keyword evidence="2" id="KW-1185">Reference proteome</keyword>
<dbReference type="Proteomes" id="UP000095287">
    <property type="component" value="Unplaced"/>
</dbReference>
<proteinExistence type="predicted"/>
<reference evidence="3" key="1">
    <citation type="submission" date="2016-11" db="UniProtKB">
        <authorList>
            <consortium name="WormBaseParasite"/>
        </authorList>
    </citation>
    <scope>IDENTIFICATION</scope>
</reference>
<accession>A0A1I7ZKJ5</accession>
<name>A0A1I7ZKJ5_9BILA</name>
<organism evidence="2 3">
    <name type="scientific">Steinernema glaseri</name>
    <dbReference type="NCBI Taxonomy" id="37863"/>
    <lineage>
        <taxon>Eukaryota</taxon>
        <taxon>Metazoa</taxon>
        <taxon>Ecdysozoa</taxon>
        <taxon>Nematoda</taxon>
        <taxon>Chromadorea</taxon>
        <taxon>Rhabditida</taxon>
        <taxon>Tylenchina</taxon>
        <taxon>Panagrolaimomorpha</taxon>
        <taxon>Strongyloidoidea</taxon>
        <taxon>Steinernematidae</taxon>
        <taxon>Steinernema</taxon>
    </lineage>
</organism>
<sequence>MVTKKEGLTNRQEQPTNGSSSYSTSCQRSNDRTTPQKDTKEADLSCRPLGVQGAIAVTDGRRGMDEPAARAAIVDASRAAAAAGAATGTAGNKTSAPQNVNNTRIRKCITPKRTAVKKRKGNADHDAFQNLIEKQSGKSSLYPAYKDYLQRTMK</sequence>
<feature type="compositionally biased region" description="Basic and acidic residues" evidence="1">
    <location>
        <begin position="29"/>
        <end position="44"/>
    </location>
</feature>
<dbReference type="AlphaFoldDB" id="A0A1I7ZKJ5"/>
<evidence type="ECO:0000256" key="1">
    <source>
        <dbReference type="SAM" id="MobiDB-lite"/>
    </source>
</evidence>
<evidence type="ECO:0000313" key="2">
    <source>
        <dbReference type="Proteomes" id="UP000095287"/>
    </source>
</evidence>
<protein>
    <submittedName>
        <fullName evidence="3">YABBY protein</fullName>
    </submittedName>
</protein>
<feature type="region of interest" description="Disordered" evidence="1">
    <location>
        <begin position="1"/>
        <end position="50"/>
    </location>
</feature>